<organism evidence="1 2">
    <name type="scientific">Macroventuria anomochaeta</name>
    <dbReference type="NCBI Taxonomy" id="301207"/>
    <lineage>
        <taxon>Eukaryota</taxon>
        <taxon>Fungi</taxon>
        <taxon>Dikarya</taxon>
        <taxon>Ascomycota</taxon>
        <taxon>Pezizomycotina</taxon>
        <taxon>Dothideomycetes</taxon>
        <taxon>Pleosporomycetidae</taxon>
        <taxon>Pleosporales</taxon>
        <taxon>Pleosporineae</taxon>
        <taxon>Didymellaceae</taxon>
        <taxon>Macroventuria</taxon>
    </lineage>
</organism>
<accession>A0ACB6S5C1</accession>
<name>A0ACB6S5C1_9PLEO</name>
<dbReference type="EMBL" id="MU006710">
    <property type="protein sequence ID" value="KAF2629366.1"/>
    <property type="molecule type" value="Genomic_DNA"/>
</dbReference>
<comment type="caution">
    <text evidence="1">The sequence shown here is derived from an EMBL/GenBank/DDBJ whole genome shotgun (WGS) entry which is preliminary data.</text>
</comment>
<evidence type="ECO:0000313" key="2">
    <source>
        <dbReference type="Proteomes" id="UP000799754"/>
    </source>
</evidence>
<keyword evidence="2" id="KW-1185">Reference proteome</keyword>
<proteinExistence type="predicted"/>
<gene>
    <name evidence="1" type="ORF">BU25DRAFT_409267</name>
</gene>
<dbReference type="Proteomes" id="UP000799754">
    <property type="component" value="Unassembled WGS sequence"/>
</dbReference>
<reference evidence="1" key="1">
    <citation type="journal article" date="2020" name="Stud. Mycol.">
        <title>101 Dothideomycetes genomes: a test case for predicting lifestyles and emergence of pathogens.</title>
        <authorList>
            <person name="Haridas S."/>
            <person name="Albert R."/>
            <person name="Binder M."/>
            <person name="Bloem J."/>
            <person name="Labutti K."/>
            <person name="Salamov A."/>
            <person name="Andreopoulos B."/>
            <person name="Baker S."/>
            <person name="Barry K."/>
            <person name="Bills G."/>
            <person name="Bluhm B."/>
            <person name="Cannon C."/>
            <person name="Castanera R."/>
            <person name="Culley D."/>
            <person name="Daum C."/>
            <person name="Ezra D."/>
            <person name="Gonzalez J."/>
            <person name="Henrissat B."/>
            <person name="Kuo A."/>
            <person name="Liang C."/>
            <person name="Lipzen A."/>
            <person name="Lutzoni F."/>
            <person name="Magnuson J."/>
            <person name="Mondo S."/>
            <person name="Nolan M."/>
            <person name="Ohm R."/>
            <person name="Pangilinan J."/>
            <person name="Park H.-J."/>
            <person name="Ramirez L."/>
            <person name="Alfaro M."/>
            <person name="Sun H."/>
            <person name="Tritt A."/>
            <person name="Yoshinaga Y."/>
            <person name="Zwiers L.-H."/>
            <person name="Turgeon B."/>
            <person name="Goodwin S."/>
            <person name="Spatafora J."/>
            <person name="Crous P."/>
            <person name="Grigoriev I."/>
        </authorList>
    </citation>
    <scope>NUCLEOTIDE SEQUENCE</scope>
    <source>
        <strain evidence="1">CBS 525.71</strain>
    </source>
</reference>
<protein>
    <submittedName>
        <fullName evidence="1">Uncharacterized protein</fullName>
    </submittedName>
</protein>
<evidence type="ECO:0000313" key="1">
    <source>
        <dbReference type="EMBL" id="KAF2629366.1"/>
    </source>
</evidence>
<sequence>MLQYEYQALDPSKNEIRIVRFPGPIKEGEHLVQCNIQHVSLDQTLPEYKAYLQETEPFSPTIAIEDWLNAEQSSNLLPDHQIKAIVVDAWRHPAGDAQTSGENTVPVPPRFTWGDFEAVSYCWESDVRDKVVLIGDYGIRVPTSLEAMLRELQRLPEARSGIGFWVDGLCINQSDILEKNHQVSLMQRIYCEALSTVVWLGPGDEGSNQAIEVFKTLHRDYLAFSLIEVDGKTTILAEPQREFSGIQWMHVLDLWSRNYFKRMWIIQELAMNKTLSMFMCGIHRFTRSELRQGTTWAREHAGAISRTILKDVHPKSLPEEVDHDYVWRLANHVADLIRLDDTPSIDHIFNLARKSQATDPRDKVYGLLGLLPTRITSYLKPDYSKSVEEVYTDLAISLLRSCSRLDEVLSWCAFTEGSTLPSWVPDWTTSHQRNHLQWLRKREAGGNERPVWSLRNRGKSLCLRGVKVDRIESSSRSTSSILPYRAVSPPNPALNIGNPTFGRYLNKPQLTMALDRTILQDHPHRYEQGDLTGVPWIRWGDAKHCEAKHLLELIPGVTDQWKIFDRFRQSNADFNIFGHTLQDFFPNTGDYSKDLVYTPIDSDSIDEFSMVYGNPEDDGNPRLLRVSNLEHGYNNHHASNIRRAAVALQKRRLITTRTGFLGLAPDEVKIGDTVAILLGCNHPVVLRPHEDGFKYVGECYIHGLMDGEAVEAAYHGECQFEDISIV</sequence>